<reference evidence="2 3" key="1">
    <citation type="journal article" date="2018" name="PLoS Genet.">
        <title>Population sequencing reveals clonal diversity and ancestral inbreeding in the grapevine cultivar Chardonnay.</title>
        <authorList>
            <person name="Roach M.J."/>
            <person name="Johnson D.L."/>
            <person name="Bohlmann J."/>
            <person name="van Vuuren H.J."/>
            <person name="Jones S.J."/>
            <person name="Pretorius I.S."/>
            <person name="Schmidt S.A."/>
            <person name="Borneman A.R."/>
        </authorList>
    </citation>
    <scope>NUCLEOTIDE SEQUENCE [LARGE SCALE GENOMIC DNA]</scope>
    <source>
        <strain evidence="3">cv. Chardonnay</strain>
        <tissue evidence="2">Leaf</tissue>
    </source>
</reference>
<gene>
    <name evidence="2" type="ORF">CK203_106762</name>
</gene>
<organism evidence="2 3">
    <name type="scientific">Vitis vinifera</name>
    <name type="common">Grape</name>
    <dbReference type="NCBI Taxonomy" id="29760"/>
    <lineage>
        <taxon>Eukaryota</taxon>
        <taxon>Viridiplantae</taxon>
        <taxon>Streptophyta</taxon>
        <taxon>Embryophyta</taxon>
        <taxon>Tracheophyta</taxon>
        <taxon>Spermatophyta</taxon>
        <taxon>Magnoliopsida</taxon>
        <taxon>eudicotyledons</taxon>
        <taxon>Gunneridae</taxon>
        <taxon>Pentapetalae</taxon>
        <taxon>rosids</taxon>
        <taxon>Vitales</taxon>
        <taxon>Vitaceae</taxon>
        <taxon>Viteae</taxon>
        <taxon>Vitis</taxon>
    </lineage>
</organism>
<feature type="compositionally biased region" description="Acidic residues" evidence="1">
    <location>
        <begin position="11"/>
        <end position="23"/>
    </location>
</feature>
<evidence type="ECO:0000256" key="1">
    <source>
        <dbReference type="SAM" id="MobiDB-lite"/>
    </source>
</evidence>
<feature type="region of interest" description="Disordered" evidence="1">
    <location>
        <begin position="1"/>
        <end position="79"/>
    </location>
</feature>
<sequence length="364" mass="41578">MGTHDTHLVDENDDDEDVEDEDVYMYPTDMYPDERDAYRSAVRASKSSEWEHEQHENIVGSKHKTGKSSRSAGMGIEPPSPYEIKNKYLEMEYKEMEAYVNQQREKWKTYECTIIPNVIDVINNARKITNFIYNHDWLLAQMRKYCGGDIVRPGAIRHGVGSDPELLQAVHDVFAKFDPTTKSLGQFGNELVLFRDAKNDSVIEQRLQQGQPWYPAENDRVVEKDYFDLLDISAKVVKKKIISCSNGSAALNSHQEIDSTSAGHSSRPSAAGTQFSDSSNEANIYLPHVMSYGQPSSSTDEEYGMSHCSLSRQMSYQVPYQMEGGFDINTWVNFEYPIHVAEWAGLKRYMHGMLEFLTNIIEIH</sequence>
<dbReference type="Proteomes" id="UP000288805">
    <property type="component" value="Unassembled WGS sequence"/>
</dbReference>
<evidence type="ECO:0000313" key="3">
    <source>
        <dbReference type="Proteomes" id="UP000288805"/>
    </source>
</evidence>
<feature type="region of interest" description="Disordered" evidence="1">
    <location>
        <begin position="255"/>
        <end position="275"/>
    </location>
</feature>
<comment type="caution">
    <text evidence="2">The sequence shown here is derived from an EMBL/GenBank/DDBJ whole genome shotgun (WGS) entry which is preliminary data.</text>
</comment>
<proteinExistence type="predicted"/>
<protein>
    <submittedName>
        <fullName evidence="2">Uncharacterized protein</fullName>
    </submittedName>
</protein>
<evidence type="ECO:0000313" key="2">
    <source>
        <dbReference type="EMBL" id="RVW14932.1"/>
    </source>
</evidence>
<feature type="compositionally biased region" description="Basic and acidic residues" evidence="1">
    <location>
        <begin position="46"/>
        <end position="56"/>
    </location>
</feature>
<feature type="compositionally biased region" description="Basic and acidic residues" evidence="1">
    <location>
        <begin position="1"/>
        <end position="10"/>
    </location>
</feature>
<dbReference type="EMBL" id="QGNW01002609">
    <property type="protein sequence ID" value="RVW14932.1"/>
    <property type="molecule type" value="Genomic_DNA"/>
</dbReference>
<dbReference type="AlphaFoldDB" id="A0A438BVD4"/>
<name>A0A438BVD4_VITVI</name>
<accession>A0A438BVD4</accession>